<keyword evidence="4 6" id="KW-1133">Transmembrane helix</keyword>
<evidence type="ECO:0000256" key="2">
    <source>
        <dbReference type="ARBA" id="ARBA00022475"/>
    </source>
</evidence>
<dbReference type="Proteomes" id="UP001139646">
    <property type="component" value="Unassembled WGS sequence"/>
</dbReference>
<keyword evidence="3 6" id="KW-0812">Transmembrane</keyword>
<sequence length="91" mass="10490">MSSINTNKKNTITWLLLLLFTVISVYIGEVLELFTTQKSLFIGAVLFIVFLKGQQIIDVFMELKYAPKLWRRLLLGYVILLPIIIGIIYLV</sequence>
<evidence type="ECO:0000256" key="5">
    <source>
        <dbReference type="ARBA" id="ARBA00023136"/>
    </source>
</evidence>
<evidence type="ECO:0000256" key="6">
    <source>
        <dbReference type="SAM" id="Phobius"/>
    </source>
</evidence>
<dbReference type="InterPro" id="IPR005171">
    <property type="entry name" value="Cyt_c_oxidase_su4_prok"/>
</dbReference>
<gene>
    <name evidence="7" type="ORF">L3081_14805</name>
</gene>
<evidence type="ECO:0000256" key="3">
    <source>
        <dbReference type="ARBA" id="ARBA00022692"/>
    </source>
</evidence>
<proteinExistence type="predicted"/>
<comment type="caution">
    <text evidence="7">The sequence shown here is derived from an EMBL/GenBank/DDBJ whole genome shotgun (WGS) entry which is preliminary data.</text>
</comment>
<comment type="subcellular location">
    <subcellularLocation>
        <location evidence="1">Cell membrane</location>
        <topology evidence="1">Multi-pass membrane protein</topology>
    </subcellularLocation>
</comment>
<accession>A0ABS9X2H3</accession>
<keyword evidence="5 6" id="KW-0472">Membrane</keyword>
<dbReference type="Pfam" id="PF03626">
    <property type="entry name" value="COX4_pro"/>
    <property type="match status" value="1"/>
</dbReference>
<feature type="transmembrane region" description="Helical" evidence="6">
    <location>
        <begin position="73"/>
        <end position="90"/>
    </location>
</feature>
<evidence type="ECO:0000256" key="4">
    <source>
        <dbReference type="ARBA" id="ARBA00022989"/>
    </source>
</evidence>
<name>A0ABS9X2H3_9GAMM</name>
<reference evidence="7" key="1">
    <citation type="submission" date="2022-01" db="EMBL/GenBank/DDBJ databases">
        <title>Colwellia maritima, isolated from seawater.</title>
        <authorList>
            <person name="Kristyanto S."/>
            <person name="Jung J."/>
            <person name="Jeon C.O."/>
        </authorList>
    </citation>
    <scope>NUCLEOTIDE SEQUENCE</scope>
    <source>
        <strain evidence="7">MSW7</strain>
    </source>
</reference>
<dbReference type="EMBL" id="JAKKSL010000002">
    <property type="protein sequence ID" value="MCI2284423.1"/>
    <property type="molecule type" value="Genomic_DNA"/>
</dbReference>
<keyword evidence="8" id="KW-1185">Reference proteome</keyword>
<organism evidence="7 8">
    <name type="scientific">Colwellia maritima</name>
    <dbReference type="NCBI Taxonomy" id="2912588"/>
    <lineage>
        <taxon>Bacteria</taxon>
        <taxon>Pseudomonadati</taxon>
        <taxon>Pseudomonadota</taxon>
        <taxon>Gammaproteobacteria</taxon>
        <taxon>Alteromonadales</taxon>
        <taxon>Colwelliaceae</taxon>
        <taxon>Colwellia</taxon>
    </lineage>
</organism>
<feature type="transmembrane region" description="Helical" evidence="6">
    <location>
        <begin position="40"/>
        <end position="61"/>
    </location>
</feature>
<evidence type="ECO:0000313" key="8">
    <source>
        <dbReference type="Proteomes" id="UP001139646"/>
    </source>
</evidence>
<feature type="transmembrane region" description="Helical" evidence="6">
    <location>
        <begin position="12"/>
        <end position="28"/>
    </location>
</feature>
<protein>
    <submittedName>
        <fullName evidence="7">Cytochrome C oxidase subunit IV family protein</fullName>
    </submittedName>
</protein>
<evidence type="ECO:0000313" key="7">
    <source>
        <dbReference type="EMBL" id="MCI2284423.1"/>
    </source>
</evidence>
<keyword evidence="2" id="KW-1003">Cell membrane</keyword>
<evidence type="ECO:0000256" key="1">
    <source>
        <dbReference type="ARBA" id="ARBA00004651"/>
    </source>
</evidence>
<dbReference type="RefSeq" id="WP_242286856.1">
    <property type="nucleotide sequence ID" value="NZ_JAKKSL010000002.1"/>
</dbReference>